<protein>
    <submittedName>
        <fullName evidence="1">Uncharacterized protein</fullName>
    </submittedName>
</protein>
<dbReference type="AlphaFoldDB" id="X0U828"/>
<name>X0U828_9ZZZZ</name>
<organism evidence="1">
    <name type="scientific">marine sediment metagenome</name>
    <dbReference type="NCBI Taxonomy" id="412755"/>
    <lineage>
        <taxon>unclassified sequences</taxon>
        <taxon>metagenomes</taxon>
        <taxon>ecological metagenomes</taxon>
    </lineage>
</organism>
<comment type="caution">
    <text evidence="1">The sequence shown here is derived from an EMBL/GenBank/DDBJ whole genome shotgun (WGS) entry which is preliminary data.</text>
</comment>
<sequence>MKRILLMILIMLMPIICYSTTMNFDTDTSFTTLTISTISASTRLDCTDVISITSDLIPEDLTVYGEYTFDDTIELPAYKNNPYFLLDASAIGTGVYLIVKWIEYLL</sequence>
<proteinExistence type="predicted"/>
<reference evidence="1" key="1">
    <citation type="journal article" date="2014" name="Front. Microbiol.">
        <title>High frequency of phylogenetically diverse reductive dehalogenase-homologous genes in deep subseafloor sedimentary metagenomes.</title>
        <authorList>
            <person name="Kawai M."/>
            <person name="Futagami T."/>
            <person name="Toyoda A."/>
            <person name="Takaki Y."/>
            <person name="Nishi S."/>
            <person name="Hori S."/>
            <person name="Arai W."/>
            <person name="Tsubouchi T."/>
            <person name="Morono Y."/>
            <person name="Uchiyama I."/>
            <person name="Ito T."/>
            <person name="Fujiyama A."/>
            <person name="Inagaki F."/>
            <person name="Takami H."/>
        </authorList>
    </citation>
    <scope>NUCLEOTIDE SEQUENCE</scope>
    <source>
        <strain evidence="1">Expedition CK06-06</strain>
    </source>
</reference>
<evidence type="ECO:0000313" key="1">
    <source>
        <dbReference type="EMBL" id="GAG01720.1"/>
    </source>
</evidence>
<dbReference type="EMBL" id="BARS01022582">
    <property type="protein sequence ID" value="GAG01720.1"/>
    <property type="molecule type" value="Genomic_DNA"/>
</dbReference>
<gene>
    <name evidence="1" type="ORF">S01H1_36088</name>
</gene>
<accession>X0U828</accession>